<feature type="non-terminal residue" evidence="3">
    <location>
        <position position="1"/>
    </location>
</feature>
<feature type="region of interest" description="Disordered" evidence="1">
    <location>
        <begin position="198"/>
        <end position="235"/>
    </location>
</feature>
<organism evidence="3 4">
    <name type="scientific">Allacma fusca</name>
    <dbReference type="NCBI Taxonomy" id="39272"/>
    <lineage>
        <taxon>Eukaryota</taxon>
        <taxon>Metazoa</taxon>
        <taxon>Ecdysozoa</taxon>
        <taxon>Arthropoda</taxon>
        <taxon>Hexapoda</taxon>
        <taxon>Collembola</taxon>
        <taxon>Symphypleona</taxon>
        <taxon>Sminthuridae</taxon>
        <taxon>Allacma</taxon>
    </lineage>
</organism>
<dbReference type="PANTHER" id="PTHR12429:SF6">
    <property type="entry name" value="PROTEIN NEURALIZED"/>
    <property type="match status" value="1"/>
</dbReference>
<dbReference type="Pfam" id="PF07177">
    <property type="entry name" value="Neuralized"/>
    <property type="match status" value="1"/>
</dbReference>
<dbReference type="Proteomes" id="UP000708208">
    <property type="component" value="Unassembled WGS sequence"/>
</dbReference>
<reference evidence="3" key="1">
    <citation type="submission" date="2021-06" db="EMBL/GenBank/DDBJ databases">
        <authorList>
            <person name="Hodson N. C."/>
            <person name="Mongue J. A."/>
            <person name="Jaron S. K."/>
        </authorList>
    </citation>
    <scope>NUCLEOTIDE SEQUENCE</scope>
</reference>
<dbReference type="OrthoDB" id="6078042at2759"/>
<name>A0A8J2K9Y0_9HEXA</name>
<evidence type="ECO:0000313" key="4">
    <source>
        <dbReference type="Proteomes" id="UP000708208"/>
    </source>
</evidence>
<dbReference type="PROSITE" id="PS51065">
    <property type="entry name" value="NHR"/>
    <property type="match status" value="1"/>
</dbReference>
<dbReference type="InterPro" id="IPR037962">
    <property type="entry name" value="Neuralized"/>
</dbReference>
<gene>
    <name evidence="3" type="ORF">AFUS01_LOCUS24437</name>
</gene>
<feature type="domain" description="NHR" evidence="2">
    <location>
        <begin position="1"/>
        <end position="73"/>
    </location>
</feature>
<protein>
    <recommendedName>
        <fullName evidence="2">NHR domain-containing protein</fullName>
    </recommendedName>
</protein>
<dbReference type="InterPro" id="IPR006573">
    <property type="entry name" value="NHR_dom"/>
</dbReference>
<dbReference type="PANTHER" id="PTHR12429">
    <property type="entry name" value="NEURALIZED"/>
    <property type="match status" value="1"/>
</dbReference>
<feature type="non-terminal residue" evidence="3">
    <location>
        <position position="260"/>
    </location>
</feature>
<feature type="region of interest" description="Disordered" evidence="1">
    <location>
        <begin position="79"/>
        <end position="138"/>
    </location>
</feature>
<dbReference type="AlphaFoldDB" id="A0A8J2K9Y0"/>
<sequence>LTSRPGFWAKAFSDQLVRKNMILEFHVNSSGEIHFGMDGEEKGVFLTGVDTRLPLWAVMDIYGNTTAVELVDSRAHLNNSRPSLQESHSCSPKQQPEEMCMPGPGRSQYSPQRLTVKPSPQPSSSSLPYEPMSPCVSARSLPESQHSVIYGHLQQKSTMSTSYLPVSHLVKSHPEPSCSRGSTSNNPGSCVPQICSSSSSQLPIYKSPPVPSGRSDYEPLYPNKSMSMKPGPSTMSNYVSIPSLSKVHAEAIQQVSSSMS</sequence>
<proteinExistence type="predicted"/>
<dbReference type="GO" id="GO:0061630">
    <property type="term" value="F:ubiquitin protein ligase activity"/>
    <property type="evidence" value="ECO:0007669"/>
    <property type="project" value="TreeGrafter"/>
</dbReference>
<dbReference type="EMBL" id="CAJVCH010305053">
    <property type="protein sequence ID" value="CAG7785836.1"/>
    <property type="molecule type" value="Genomic_DNA"/>
</dbReference>
<evidence type="ECO:0000259" key="2">
    <source>
        <dbReference type="PROSITE" id="PS51065"/>
    </source>
</evidence>
<comment type="caution">
    <text evidence="3">The sequence shown here is derived from an EMBL/GenBank/DDBJ whole genome shotgun (WGS) entry which is preliminary data.</text>
</comment>
<keyword evidence="4" id="KW-1185">Reference proteome</keyword>
<evidence type="ECO:0000256" key="1">
    <source>
        <dbReference type="SAM" id="MobiDB-lite"/>
    </source>
</evidence>
<feature type="compositionally biased region" description="Polar residues" evidence="1">
    <location>
        <begin position="79"/>
        <end position="94"/>
    </location>
</feature>
<accession>A0A8J2K9Y0</accession>
<evidence type="ECO:0000313" key="3">
    <source>
        <dbReference type="EMBL" id="CAG7785836.1"/>
    </source>
</evidence>